<dbReference type="InterPro" id="IPR023393">
    <property type="entry name" value="START-like_dom_sf"/>
</dbReference>
<evidence type="ECO:0000313" key="2">
    <source>
        <dbReference type="Proteomes" id="UP000183585"/>
    </source>
</evidence>
<dbReference type="SUPFAM" id="SSF55961">
    <property type="entry name" value="Bet v1-like"/>
    <property type="match status" value="1"/>
</dbReference>
<proteinExistence type="predicted"/>
<accession>A0A1C4VF08</accession>
<dbReference type="AlphaFoldDB" id="A0A1C4VF08"/>
<dbReference type="InterPro" id="IPR019587">
    <property type="entry name" value="Polyketide_cyclase/dehydratase"/>
</dbReference>
<protein>
    <submittedName>
        <fullName evidence="1">Aromatase</fullName>
    </submittedName>
</protein>
<reference evidence="2" key="1">
    <citation type="submission" date="2016-06" db="EMBL/GenBank/DDBJ databases">
        <authorList>
            <person name="Varghese N."/>
            <person name="Submissions Spin"/>
        </authorList>
    </citation>
    <scope>NUCLEOTIDE SEQUENCE [LARGE SCALE GENOMIC DNA]</scope>
    <source>
        <strain evidence="2">DSM 43168</strain>
    </source>
</reference>
<dbReference type="Pfam" id="PF10604">
    <property type="entry name" value="Polyketide_cyc2"/>
    <property type="match status" value="1"/>
</dbReference>
<dbReference type="Gene3D" id="3.30.530.20">
    <property type="match status" value="1"/>
</dbReference>
<dbReference type="RefSeq" id="WP_218107302.1">
    <property type="nucleotide sequence ID" value="NZ_FMCT01000002.1"/>
</dbReference>
<organism evidence="1 2">
    <name type="scientific">Micromonospora carbonacea</name>
    <dbReference type="NCBI Taxonomy" id="47853"/>
    <lineage>
        <taxon>Bacteria</taxon>
        <taxon>Bacillati</taxon>
        <taxon>Actinomycetota</taxon>
        <taxon>Actinomycetes</taxon>
        <taxon>Micromonosporales</taxon>
        <taxon>Micromonosporaceae</taxon>
        <taxon>Micromonospora</taxon>
    </lineage>
</organism>
<evidence type="ECO:0000313" key="1">
    <source>
        <dbReference type="EMBL" id="SCE82319.1"/>
    </source>
</evidence>
<gene>
    <name evidence="1" type="ORF">GA0070563_102224</name>
</gene>
<keyword evidence="2" id="KW-1185">Reference proteome</keyword>
<dbReference type="EMBL" id="FMCT01000002">
    <property type="protein sequence ID" value="SCE82319.1"/>
    <property type="molecule type" value="Genomic_DNA"/>
</dbReference>
<dbReference type="Proteomes" id="UP000183585">
    <property type="component" value="Unassembled WGS sequence"/>
</dbReference>
<dbReference type="CDD" id="cd08860">
    <property type="entry name" value="TcmN_ARO-CYC_like"/>
    <property type="match status" value="1"/>
</dbReference>
<name>A0A1C4VF08_9ACTN</name>
<sequence length="156" mass="17784">MAHTDNEVLIAAPMDLVWRRTNDLADWPSLFTEYAAVEILSEQDGVVRFRLTMHPDEEGRVWSWVSERRPDEATRTVTARRVEPGPFLHMDIRWSYREVDGGVLMRWEQDFAMRPDAPVDDVGMTERINRNTGVQMDVIKKKIEALAAVGADGSAA</sequence>